<evidence type="ECO:0000313" key="2">
    <source>
        <dbReference type="Proteomes" id="UP000092839"/>
    </source>
</evidence>
<gene>
    <name evidence="1" type="ORF">LMTR13_19905</name>
</gene>
<dbReference type="KEGG" id="bic:LMTR13_19905"/>
<organism evidence="1 2">
    <name type="scientific">Bradyrhizobium icense</name>
    <dbReference type="NCBI Taxonomy" id="1274631"/>
    <lineage>
        <taxon>Bacteria</taxon>
        <taxon>Pseudomonadati</taxon>
        <taxon>Pseudomonadota</taxon>
        <taxon>Alphaproteobacteria</taxon>
        <taxon>Hyphomicrobiales</taxon>
        <taxon>Nitrobacteraceae</taxon>
        <taxon>Bradyrhizobium</taxon>
    </lineage>
</organism>
<keyword evidence="2" id="KW-1185">Reference proteome</keyword>
<dbReference type="EMBL" id="CP016428">
    <property type="protein sequence ID" value="ANW02096.1"/>
    <property type="molecule type" value="Genomic_DNA"/>
</dbReference>
<evidence type="ECO:0008006" key="3">
    <source>
        <dbReference type="Google" id="ProtNLM"/>
    </source>
</evidence>
<name>A0A1B1UH51_9BRAD</name>
<evidence type="ECO:0000313" key="1">
    <source>
        <dbReference type="EMBL" id="ANW02096.1"/>
    </source>
</evidence>
<accession>A0A1B1UH51</accession>
<reference evidence="1 2" key="1">
    <citation type="submission" date="2016-07" db="EMBL/GenBank/DDBJ databases">
        <title>Complete genome sequence of Bradyrhizobium icense LMTR 13T, a potential inoculant strain isolated from lima bean (Phaseolus lunatus) in Peru.</title>
        <authorList>
            <person name="Ormeno-Orrillo E."/>
            <person name="Duran D."/>
            <person name="Rogel M.A."/>
            <person name="Rey L."/>
            <person name="Imperial J."/>
            <person name="Ruiz-Argueso T."/>
            <person name="Martinez-Romero E."/>
        </authorList>
    </citation>
    <scope>NUCLEOTIDE SEQUENCE [LARGE SCALE GENOMIC DNA]</scope>
    <source>
        <strain evidence="1 2">LMTR 13</strain>
    </source>
</reference>
<proteinExistence type="predicted"/>
<dbReference type="OrthoDB" id="8124867at2"/>
<dbReference type="Proteomes" id="UP000092839">
    <property type="component" value="Chromosome"/>
</dbReference>
<dbReference type="STRING" id="1274631.LMTR13_19905"/>
<sequence>MSQQGPILVVSTARRPSFAATLDVARLFPVVETGWADAARAVEQVQPAAVLAETSGTNAAGLAELAVRVAARQPYLPLIAVDPQIAVPDNVIPFFQSPVLQTHASETRGGSNRLAARLRAALRVRSLHATVMRRLVPATPMALSHIDPARDATVLLIGRGGAYPALSVALGERTGVVGALSIEAAAKHLNARDIDGIVLGEGFSLRVVDAFLTVLTEDARFRNLPVVVTAGDLVPAYDLPNLEIVSGDAGNVAATALPLIRQHAFESHLSRTLKAIDADGLIDARTGLLTPEAFERDFASAIYQTQQRGGGLSVARFAFDPDHPRAQFDGARIISRLMRQMDFGAAQDDGSVVVVFAEADLKTAHSIARRLSSVMRHTSHGQRDARSEPAVTVATLLPNDSAKSLRSRLQEDAQRAAS</sequence>
<dbReference type="RefSeq" id="WP_065729309.1">
    <property type="nucleotide sequence ID" value="NZ_CP016428.1"/>
</dbReference>
<protein>
    <recommendedName>
        <fullName evidence="3">GGDEF domain-containing protein</fullName>
    </recommendedName>
</protein>
<dbReference type="AlphaFoldDB" id="A0A1B1UH51"/>